<dbReference type="Proteomes" id="UP001459277">
    <property type="component" value="Unassembled WGS sequence"/>
</dbReference>
<evidence type="ECO:0000313" key="2">
    <source>
        <dbReference type="EMBL" id="KAL0004774.1"/>
    </source>
</evidence>
<proteinExistence type="predicted"/>
<comment type="caution">
    <text evidence="2">The sequence shown here is derived from an EMBL/GenBank/DDBJ whole genome shotgun (WGS) entry which is preliminary data.</text>
</comment>
<dbReference type="Gene3D" id="3.60.10.10">
    <property type="entry name" value="Endonuclease/exonuclease/phosphatase"/>
    <property type="match status" value="1"/>
</dbReference>
<dbReference type="InterPro" id="IPR005135">
    <property type="entry name" value="Endo/exonuclease/phosphatase"/>
</dbReference>
<dbReference type="Pfam" id="PF03372">
    <property type="entry name" value="Exo_endo_phos"/>
    <property type="match status" value="1"/>
</dbReference>
<dbReference type="PANTHER" id="PTHR35218">
    <property type="entry name" value="RNASE H DOMAIN-CONTAINING PROTEIN"/>
    <property type="match status" value="1"/>
</dbReference>
<dbReference type="PANTHER" id="PTHR35218:SF7">
    <property type="entry name" value="ENDONUCLEASE_EXONUCLEASE_PHOSPHATASE"/>
    <property type="match status" value="1"/>
</dbReference>
<dbReference type="AlphaFoldDB" id="A0AAW2D3U5"/>
<name>A0AAW2D3U5_9ROSI</name>
<evidence type="ECO:0000259" key="1">
    <source>
        <dbReference type="Pfam" id="PF03372"/>
    </source>
</evidence>
<gene>
    <name evidence="2" type="ORF">SO802_012335</name>
</gene>
<dbReference type="SUPFAM" id="SSF56219">
    <property type="entry name" value="DNase I-like"/>
    <property type="match status" value="1"/>
</dbReference>
<accession>A0AAW2D3U5</accession>
<evidence type="ECO:0000313" key="3">
    <source>
        <dbReference type="Proteomes" id="UP001459277"/>
    </source>
</evidence>
<reference evidence="2 3" key="1">
    <citation type="submission" date="2024-01" db="EMBL/GenBank/DDBJ databases">
        <title>A telomere-to-telomere, gap-free genome of sweet tea (Lithocarpus litseifolius).</title>
        <authorList>
            <person name="Zhou J."/>
        </authorList>
    </citation>
    <scope>NUCLEOTIDE SEQUENCE [LARGE SCALE GENOMIC DNA]</scope>
    <source>
        <strain evidence="2">Zhou-2022a</strain>
        <tissue evidence="2">Leaf</tissue>
    </source>
</reference>
<dbReference type="InterPro" id="IPR036691">
    <property type="entry name" value="Endo/exonu/phosph_ase_sf"/>
</dbReference>
<dbReference type="EMBL" id="JAZDWU010000004">
    <property type="protein sequence ID" value="KAL0004774.1"/>
    <property type="molecule type" value="Genomic_DNA"/>
</dbReference>
<keyword evidence="3" id="KW-1185">Reference proteome</keyword>
<feature type="domain" description="Endonuclease/exonuclease/phosphatase" evidence="1">
    <location>
        <begin position="5"/>
        <end position="92"/>
    </location>
</feature>
<sequence>MDTIGYAGGLWLLWDSDRVDVTPLANTEQEIHAIVNVQNSNSSWLFTAVYASPRTVERCILWNNLIKTAELHDMPWVLAGDFNEPLTEEDKFGGRAVSVNRKKNLLARINGIQRALSVKPCVFFVSLENELLKELD</sequence>
<organism evidence="2 3">
    <name type="scientific">Lithocarpus litseifolius</name>
    <dbReference type="NCBI Taxonomy" id="425828"/>
    <lineage>
        <taxon>Eukaryota</taxon>
        <taxon>Viridiplantae</taxon>
        <taxon>Streptophyta</taxon>
        <taxon>Embryophyta</taxon>
        <taxon>Tracheophyta</taxon>
        <taxon>Spermatophyta</taxon>
        <taxon>Magnoliopsida</taxon>
        <taxon>eudicotyledons</taxon>
        <taxon>Gunneridae</taxon>
        <taxon>Pentapetalae</taxon>
        <taxon>rosids</taxon>
        <taxon>fabids</taxon>
        <taxon>Fagales</taxon>
        <taxon>Fagaceae</taxon>
        <taxon>Lithocarpus</taxon>
    </lineage>
</organism>
<protein>
    <recommendedName>
        <fullName evidence="1">Endonuclease/exonuclease/phosphatase domain-containing protein</fullName>
    </recommendedName>
</protein>